<dbReference type="EMBL" id="SDMP01000015">
    <property type="protein sequence ID" value="RYR07655.1"/>
    <property type="molecule type" value="Genomic_DNA"/>
</dbReference>
<dbReference type="InterPro" id="IPR040256">
    <property type="entry name" value="At4g02000-like"/>
</dbReference>
<name>A0A444Z0F5_ARAHY</name>
<dbReference type="PANTHER" id="PTHR31286:SF99">
    <property type="entry name" value="DUF4283 DOMAIN-CONTAINING PROTEIN"/>
    <property type="match status" value="1"/>
</dbReference>
<reference evidence="2 3" key="1">
    <citation type="submission" date="2019-01" db="EMBL/GenBank/DDBJ databases">
        <title>Sequencing of cultivated peanut Arachis hypogaea provides insights into genome evolution and oil improvement.</title>
        <authorList>
            <person name="Chen X."/>
        </authorList>
    </citation>
    <scope>NUCLEOTIDE SEQUENCE [LARGE SCALE GENOMIC DNA]</scope>
    <source>
        <strain evidence="3">cv. Fuhuasheng</strain>
        <tissue evidence="2">Leaves</tissue>
    </source>
</reference>
<protein>
    <recommendedName>
        <fullName evidence="4">DUF4283 domain-containing protein</fullName>
    </recommendedName>
</protein>
<feature type="region of interest" description="Disordered" evidence="1">
    <location>
        <begin position="337"/>
        <end position="356"/>
    </location>
</feature>
<dbReference type="STRING" id="3818.A0A444Z0F5"/>
<keyword evidence="3" id="KW-1185">Reference proteome</keyword>
<comment type="caution">
    <text evidence="2">The sequence shown here is derived from an EMBL/GenBank/DDBJ whole genome shotgun (WGS) entry which is preliminary data.</text>
</comment>
<gene>
    <name evidence="2" type="ORF">Ahy_B05g075055</name>
</gene>
<accession>A0A444Z0F5</accession>
<evidence type="ECO:0000313" key="2">
    <source>
        <dbReference type="EMBL" id="RYR07655.1"/>
    </source>
</evidence>
<feature type="compositionally biased region" description="Low complexity" evidence="1">
    <location>
        <begin position="229"/>
        <end position="238"/>
    </location>
</feature>
<organism evidence="2 3">
    <name type="scientific">Arachis hypogaea</name>
    <name type="common">Peanut</name>
    <dbReference type="NCBI Taxonomy" id="3818"/>
    <lineage>
        <taxon>Eukaryota</taxon>
        <taxon>Viridiplantae</taxon>
        <taxon>Streptophyta</taxon>
        <taxon>Embryophyta</taxon>
        <taxon>Tracheophyta</taxon>
        <taxon>Spermatophyta</taxon>
        <taxon>Magnoliopsida</taxon>
        <taxon>eudicotyledons</taxon>
        <taxon>Gunneridae</taxon>
        <taxon>Pentapetalae</taxon>
        <taxon>rosids</taxon>
        <taxon>fabids</taxon>
        <taxon>Fabales</taxon>
        <taxon>Fabaceae</taxon>
        <taxon>Papilionoideae</taxon>
        <taxon>50 kb inversion clade</taxon>
        <taxon>dalbergioids sensu lato</taxon>
        <taxon>Dalbergieae</taxon>
        <taxon>Pterocarpus clade</taxon>
        <taxon>Arachis</taxon>
    </lineage>
</organism>
<dbReference type="AlphaFoldDB" id="A0A444Z0F5"/>
<sequence length="356" mass="40647">MIEKEDIQGGNVALNTSSCVVVKGGRRHVVGTKMEEDEEDIIELAKEGATEIQDQHMKGIEKSQNHEIKVKCVKGIFNFFINEAAVKTLKHPWWNKLIVTLLERRISLPVFTRRLETIGNRRLHRRVGAVVWTGHRRIDNVVGRTLKVDANTTSRTREKFARLCVELDLTEPLISQYSINGVKYKVEYEGLHNICFLYGVVDHEKVNCSINKVYEKSQSDAAMVEKEGGYTTENNNERNGGGDKGNAGISKNDRGKGVMEEENSVYGPWMMVKEQYTAKELRRIKKKKVVEERGKRAKRMCLEAMVRGINFLQDANEEANDANKDKAPNQKIMENVFRQQPTDPMRQSQPKTNPMV</sequence>
<proteinExistence type="predicted"/>
<evidence type="ECO:0000313" key="3">
    <source>
        <dbReference type="Proteomes" id="UP000289738"/>
    </source>
</evidence>
<dbReference type="PANTHER" id="PTHR31286">
    <property type="entry name" value="GLYCINE-RICH CELL WALL STRUCTURAL PROTEIN 1.8-LIKE"/>
    <property type="match status" value="1"/>
</dbReference>
<evidence type="ECO:0008006" key="4">
    <source>
        <dbReference type="Google" id="ProtNLM"/>
    </source>
</evidence>
<dbReference type="Proteomes" id="UP000289738">
    <property type="component" value="Chromosome B05"/>
</dbReference>
<evidence type="ECO:0000256" key="1">
    <source>
        <dbReference type="SAM" id="MobiDB-lite"/>
    </source>
</evidence>
<feature type="region of interest" description="Disordered" evidence="1">
    <location>
        <begin position="229"/>
        <end position="256"/>
    </location>
</feature>